<dbReference type="Proteomes" id="UP000253250">
    <property type="component" value="Unassembled WGS sequence"/>
</dbReference>
<accession>A0A368HLD5</accession>
<evidence type="ECO:0000256" key="6">
    <source>
        <dbReference type="ARBA" id="ARBA00022475"/>
    </source>
</evidence>
<dbReference type="EMBL" id="PSYR01000001">
    <property type="protein sequence ID" value="RCN58937.1"/>
    <property type="molecule type" value="Genomic_DNA"/>
</dbReference>
<keyword evidence="10 12" id="KW-1133">Transmembrane helix</keyword>
<keyword evidence="5 12" id="KW-0813">Transport</keyword>
<dbReference type="Pfam" id="PF04995">
    <property type="entry name" value="CcmD"/>
    <property type="match status" value="1"/>
</dbReference>
<comment type="caution">
    <text evidence="13">The sequence shown here is derived from an EMBL/GenBank/DDBJ whole genome shotgun (WGS) entry which is preliminary data.</text>
</comment>
<proteinExistence type="inferred from homology"/>
<evidence type="ECO:0000256" key="4">
    <source>
        <dbReference type="ARBA" id="ARBA00016461"/>
    </source>
</evidence>
<dbReference type="GO" id="GO:0017004">
    <property type="term" value="P:cytochrome complex assembly"/>
    <property type="evidence" value="ECO:0007669"/>
    <property type="project" value="UniProtKB-KW"/>
</dbReference>
<comment type="subcellular location">
    <subcellularLocation>
        <location evidence="2 12">Cell inner membrane</location>
        <topology evidence="2 12">Single-pass membrane protein</topology>
    </subcellularLocation>
</comment>
<keyword evidence="9 12" id="KW-0201">Cytochrome c-type biogenesis</keyword>
<keyword evidence="7 12" id="KW-0997">Cell inner membrane</keyword>
<dbReference type="GO" id="GO:0005886">
    <property type="term" value="C:plasma membrane"/>
    <property type="evidence" value="ECO:0007669"/>
    <property type="project" value="UniProtKB-SubCell"/>
</dbReference>
<dbReference type="InterPro" id="IPR007078">
    <property type="entry name" value="Haem_export_protD_CcmD"/>
</dbReference>
<evidence type="ECO:0000256" key="8">
    <source>
        <dbReference type="ARBA" id="ARBA00022692"/>
    </source>
</evidence>
<protein>
    <recommendedName>
        <fullName evidence="4 12">Heme exporter protein D</fullName>
    </recommendedName>
</protein>
<evidence type="ECO:0000256" key="7">
    <source>
        <dbReference type="ARBA" id="ARBA00022519"/>
    </source>
</evidence>
<keyword evidence="11 12" id="KW-0472">Membrane</keyword>
<evidence type="ECO:0000256" key="9">
    <source>
        <dbReference type="ARBA" id="ARBA00022748"/>
    </source>
</evidence>
<sequence>MSLPGFLQMGRFSVFIWAAYGFAGLMVFLNIVQPLIQKRRVWERLRRNRDDDEEDVHEEAE</sequence>
<evidence type="ECO:0000313" key="13">
    <source>
        <dbReference type="EMBL" id="RCN58937.1"/>
    </source>
</evidence>
<evidence type="ECO:0000313" key="14">
    <source>
        <dbReference type="Proteomes" id="UP000253250"/>
    </source>
</evidence>
<comment type="similarity">
    <text evidence="3 12">Belongs to the CcmD/CycX/HelD family.</text>
</comment>
<evidence type="ECO:0000256" key="5">
    <source>
        <dbReference type="ARBA" id="ARBA00022448"/>
    </source>
</evidence>
<reference evidence="13 14" key="1">
    <citation type="submission" date="2018-02" db="EMBL/GenBank/DDBJ databases">
        <title>Insights into the biology of acidophilic members of the Acidiferrobacteraceae family derived from comparative genomic analyses.</title>
        <authorList>
            <person name="Issotta F."/>
            <person name="Thyssen C."/>
            <person name="Mena C."/>
            <person name="Moya A."/>
            <person name="Bellenberg S."/>
            <person name="Sproer C."/>
            <person name="Covarrubias P.C."/>
            <person name="Sand W."/>
            <person name="Quatrini R."/>
            <person name="Vera M."/>
        </authorList>
    </citation>
    <scope>NUCLEOTIDE SEQUENCE [LARGE SCALE GENOMIC DNA]</scope>
    <source>
        <strain evidence="14">m-1</strain>
    </source>
</reference>
<gene>
    <name evidence="13" type="primary">ccmD</name>
    <name evidence="13" type="ORF">C4900_04045</name>
</gene>
<keyword evidence="14" id="KW-1185">Reference proteome</keyword>
<name>A0A368HLD5_9GAMM</name>
<keyword evidence="6 12" id="KW-1003">Cell membrane</keyword>
<evidence type="ECO:0000256" key="10">
    <source>
        <dbReference type="ARBA" id="ARBA00022989"/>
    </source>
</evidence>
<dbReference type="GO" id="GO:0015886">
    <property type="term" value="P:heme transport"/>
    <property type="evidence" value="ECO:0007669"/>
    <property type="project" value="InterPro"/>
</dbReference>
<evidence type="ECO:0000256" key="3">
    <source>
        <dbReference type="ARBA" id="ARBA00008741"/>
    </source>
</evidence>
<organism evidence="13 14">
    <name type="scientific">Acidiferrobacter thiooxydans</name>
    <dbReference type="NCBI Taxonomy" id="163359"/>
    <lineage>
        <taxon>Bacteria</taxon>
        <taxon>Pseudomonadati</taxon>
        <taxon>Pseudomonadota</taxon>
        <taxon>Gammaproteobacteria</taxon>
        <taxon>Acidiferrobacterales</taxon>
        <taxon>Acidiferrobacteraceae</taxon>
        <taxon>Acidiferrobacter</taxon>
    </lineage>
</organism>
<feature type="transmembrane region" description="Helical" evidence="12">
    <location>
        <begin position="12"/>
        <end position="36"/>
    </location>
</feature>
<dbReference type="RefSeq" id="WP_065968710.1">
    <property type="nucleotide sequence ID" value="NZ_CP080624.1"/>
</dbReference>
<dbReference type="NCBIfam" id="TIGR03141">
    <property type="entry name" value="cytochro_ccmD"/>
    <property type="match status" value="1"/>
</dbReference>
<dbReference type="OrthoDB" id="9815607at2"/>
<evidence type="ECO:0000256" key="11">
    <source>
        <dbReference type="ARBA" id="ARBA00023136"/>
    </source>
</evidence>
<evidence type="ECO:0000256" key="1">
    <source>
        <dbReference type="ARBA" id="ARBA00002442"/>
    </source>
</evidence>
<keyword evidence="8 12" id="KW-0812">Transmembrane</keyword>
<evidence type="ECO:0000256" key="2">
    <source>
        <dbReference type="ARBA" id="ARBA00004377"/>
    </source>
</evidence>
<dbReference type="AlphaFoldDB" id="A0A368HLD5"/>
<evidence type="ECO:0000256" key="12">
    <source>
        <dbReference type="RuleBase" id="RU363101"/>
    </source>
</evidence>
<comment type="function">
    <text evidence="1 12">Required for the export of heme to the periplasm for the biogenesis of c-type cytochromes.</text>
</comment>